<dbReference type="EMBL" id="JAKCXM010000003">
    <property type="protein sequence ID" value="KAJ0409631.1"/>
    <property type="molecule type" value="Genomic_DNA"/>
</dbReference>
<sequence length="700" mass="76540">MQSSMRTLLLIAGCCLALTTVGVAGAECPKICQTRDLWGRGPGGTSLCQCDDGVGPNRTGPGGCSCGVCYQTESGKVVAYGYASGKCSFGVDCDSKKNDDSGMATWQIALIICSAVLVFAVAMMTLMSCYCKTRKEMEENDTLEDDRQIAPSPGASNFTSSDLTELPFECAEVRVPLCHDGICKSDRSIELFIKRVRVAKSGNKKALWLLQGGPGASSSGLESLMLSVSEKLEGAADIYTMDHRGTGRSHFLKCDAAQAFSTGSPGGANIDFREVPNCVKDILFQIDGHTSAFSITSAAKDMDLLIKTLNKDQEAYVYGASYGTYLTSRLMHLAPTAVKGYVLDGVWSESMGTFANFSSHRDQPGKYFASLCEKNEVCKSKYAYGLEQHGDLFKAWRSTYEKLDSAGHGKNACADLLRGDYTASPSFILRYLFTQSFKASDPDARRLIPAIFHMADRCNDEDLETLQLLMPLKPGQNVSSLFTDQSVTPVPFDEVEGMSFFLMFLIKASEMWTFPSPSWSAEKEVIESGVFGLPVSADYDWYCLLNGDLKDPSCEGLLNPEQSPLPYSNITGIQPVKFIYERDEYYRKTAKVPDHASAMVMNGKLDFQTIHSWAEDEYKNLVGKKMLVEFDHGPHCIAMAPTTPDDTTECGARILASYVAVSGDVDSVDVSCMSELPEISFDVEAEIAEAKKQLEETEDE</sequence>
<name>A0AAD5QAR6_PYTIN</name>
<keyword evidence="5" id="KW-0732">Signal</keyword>
<evidence type="ECO:0000256" key="1">
    <source>
        <dbReference type="ARBA" id="ARBA00010088"/>
    </source>
</evidence>
<dbReference type="InterPro" id="IPR000073">
    <property type="entry name" value="AB_hydrolase_1"/>
</dbReference>
<comment type="caution">
    <text evidence="7">The sequence shown here is derived from an EMBL/GenBank/DDBJ whole genome shotgun (WGS) entry which is preliminary data.</text>
</comment>
<feature type="transmembrane region" description="Helical" evidence="4">
    <location>
        <begin position="104"/>
        <end position="127"/>
    </location>
</feature>
<dbReference type="InterPro" id="IPR029058">
    <property type="entry name" value="AB_hydrolase_fold"/>
</dbReference>
<dbReference type="PANTHER" id="PTHR43248:SF3">
    <property type="entry name" value="AB HYDROLASE-1 DOMAIN-CONTAINING PROTEIN"/>
    <property type="match status" value="1"/>
</dbReference>
<keyword evidence="4" id="KW-1133">Transmembrane helix</keyword>
<feature type="chain" id="PRO_5042012488" description="AB hydrolase-1 domain-containing protein" evidence="5">
    <location>
        <begin position="26"/>
        <end position="700"/>
    </location>
</feature>
<evidence type="ECO:0000256" key="3">
    <source>
        <dbReference type="SAM" id="MobiDB-lite"/>
    </source>
</evidence>
<evidence type="ECO:0000259" key="6">
    <source>
        <dbReference type="Pfam" id="PF00561"/>
    </source>
</evidence>
<dbReference type="AlphaFoldDB" id="A0AAD5QAR6"/>
<dbReference type="PANTHER" id="PTHR43248">
    <property type="entry name" value="2-SUCCINYL-6-HYDROXY-2,4-CYCLOHEXADIENE-1-CARBOXYLATE SYNTHASE"/>
    <property type="match status" value="1"/>
</dbReference>
<proteinExistence type="inferred from homology"/>
<comment type="similarity">
    <text evidence="1">Belongs to the peptidase S33 family.</text>
</comment>
<evidence type="ECO:0000256" key="2">
    <source>
        <dbReference type="ARBA" id="ARBA00022801"/>
    </source>
</evidence>
<evidence type="ECO:0000313" key="7">
    <source>
        <dbReference type="EMBL" id="KAJ0409631.1"/>
    </source>
</evidence>
<keyword evidence="4" id="KW-0812">Transmembrane</keyword>
<evidence type="ECO:0000313" key="8">
    <source>
        <dbReference type="Proteomes" id="UP001209570"/>
    </source>
</evidence>
<dbReference type="InterPro" id="IPR051601">
    <property type="entry name" value="Serine_prot/Carboxylest_S33"/>
</dbReference>
<evidence type="ECO:0000256" key="4">
    <source>
        <dbReference type="SAM" id="Phobius"/>
    </source>
</evidence>
<evidence type="ECO:0000256" key="5">
    <source>
        <dbReference type="SAM" id="SignalP"/>
    </source>
</evidence>
<accession>A0AAD5QAR6</accession>
<keyword evidence="8" id="KW-1185">Reference proteome</keyword>
<feature type="domain" description="AB hydrolase-1" evidence="6">
    <location>
        <begin position="207"/>
        <end position="356"/>
    </location>
</feature>
<protein>
    <recommendedName>
        <fullName evidence="6">AB hydrolase-1 domain-containing protein</fullName>
    </recommendedName>
</protein>
<organism evidence="7 8">
    <name type="scientific">Pythium insidiosum</name>
    <name type="common">Pythiosis disease agent</name>
    <dbReference type="NCBI Taxonomy" id="114742"/>
    <lineage>
        <taxon>Eukaryota</taxon>
        <taxon>Sar</taxon>
        <taxon>Stramenopiles</taxon>
        <taxon>Oomycota</taxon>
        <taxon>Peronosporomycetes</taxon>
        <taxon>Pythiales</taxon>
        <taxon>Pythiaceae</taxon>
        <taxon>Pythium</taxon>
    </lineage>
</organism>
<reference evidence="7" key="1">
    <citation type="submission" date="2021-12" db="EMBL/GenBank/DDBJ databases">
        <title>Prjna785345.</title>
        <authorList>
            <person name="Rujirawat T."/>
            <person name="Krajaejun T."/>
        </authorList>
    </citation>
    <scope>NUCLEOTIDE SEQUENCE</scope>
    <source>
        <strain evidence="7">Pi057C3</strain>
    </source>
</reference>
<feature type="region of interest" description="Disordered" evidence="3">
    <location>
        <begin position="141"/>
        <end position="160"/>
    </location>
</feature>
<dbReference type="Proteomes" id="UP001209570">
    <property type="component" value="Unassembled WGS sequence"/>
</dbReference>
<dbReference type="Pfam" id="PF00561">
    <property type="entry name" value="Abhydrolase_1"/>
    <property type="match status" value="1"/>
</dbReference>
<keyword evidence="2" id="KW-0378">Hydrolase</keyword>
<dbReference type="Gene3D" id="3.40.50.1820">
    <property type="entry name" value="alpha/beta hydrolase"/>
    <property type="match status" value="1"/>
</dbReference>
<feature type="signal peptide" evidence="5">
    <location>
        <begin position="1"/>
        <end position="25"/>
    </location>
</feature>
<gene>
    <name evidence="7" type="ORF">P43SY_008503</name>
</gene>
<dbReference type="SUPFAM" id="SSF53474">
    <property type="entry name" value="alpha/beta-Hydrolases"/>
    <property type="match status" value="1"/>
</dbReference>
<dbReference type="GO" id="GO:0016787">
    <property type="term" value="F:hydrolase activity"/>
    <property type="evidence" value="ECO:0007669"/>
    <property type="project" value="UniProtKB-KW"/>
</dbReference>
<keyword evidence="4" id="KW-0472">Membrane</keyword>